<dbReference type="PRINTS" id="PR01438">
    <property type="entry name" value="UNVRSLSTRESS"/>
</dbReference>
<keyword evidence="3" id="KW-0067">ATP-binding</keyword>
<dbReference type="Proteomes" id="UP000321577">
    <property type="component" value="Unassembled WGS sequence"/>
</dbReference>
<evidence type="ECO:0000256" key="3">
    <source>
        <dbReference type="ARBA" id="ARBA00022840"/>
    </source>
</evidence>
<keyword evidence="2" id="KW-0547">Nucleotide-binding</keyword>
<evidence type="ECO:0000313" key="5">
    <source>
        <dbReference type="EMBL" id="GEP44521.1"/>
    </source>
</evidence>
<evidence type="ECO:0000259" key="4">
    <source>
        <dbReference type="Pfam" id="PF00582"/>
    </source>
</evidence>
<comment type="caution">
    <text evidence="5">The sequence shown here is derived from an EMBL/GenBank/DDBJ whole genome shotgun (WGS) entry which is preliminary data.</text>
</comment>
<evidence type="ECO:0000313" key="6">
    <source>
        <dbReference type="Proteomes" id="UP000321577"/>
    </source>
</evidence>
<sequence>MKTILVLIDFSDVTNQVLEQALGMSRSSDGDVVLLHVVPEEALLAVDFAPPPTDSDPEVFNARQRQLVSLGNSLKTHGVRLRTQQVQGELLTTLLAQIQEIQPDIIIMGSHGHGALDNLLVGSVTAIVLKHASQPVLVVPSVRVDDRPPMVEVQEHEPVSSQFQGSMAGLPFPP</sequence>
<proteinExistence type="inferred from homology"/>
<gene>
    <name evidence="5" type="ORF">BGE01nite_38120</name>
</gene>
<dbReference type="InterPro" id="IPR014729">
    <property type="entry name" value="Rossmann-like_a/b/a_fold"/>
</dbReference>
<comment type="similarity">
    <text evidence="1">Belongs to the universal stress protein A family.</text>
</comment>
<protein>
    <submittedName>
        <fullName evidence="5">Universal stress protein</fullName>
    </submittedName>
</protein>
<accession>A0A512MDQ9</accession>
<dbReference type="EMBL" id="BKAG01000031">
    <property type="protein sequence ID" value="GEP44521.1"/>
    <property type="molecule type" value="Genomic_DNA"/>
</dbReference>
<organism evidence="5 6">
    <name type="scientific">Brevifollis gellanilyticus</name>
    <dbReference type="NCBI Taxonomy" id="748831"/>
    <lineage>
        <taxon>Bacteria</taxon>
        <taxon>Pseudomonadati</taxon>
        <taxon>Verrucomicrobiota</taxon>
        <taxon>Verrucomicrobiia</taxon>
        <taxon>Verrucomicrobiales</taxon>
        <taxon>Verrucomicrobiaceae</taxon>
    </lineage>
</organism>
<dbReference type="InterPro" id="IPR006016">
    <property type="entry name" value="UspA"/>
</dbReference>
<dbReference type="Gene3D" id="3.40.50.620">
    <property type="entry name" value="HUPs"/>
    <property type="match status" value="1"/>
</dbReference>
<name>A0A512MDQ9_9BACT</name>
<evidence type="ECO:0000256" key="2">
    <source>
        <dbReference type="ARBA" id="ARBA00022741"/>
    </source>
</evidence>
<keyword evidence="6" id="KW-1185">Reference proteome</keyword>
<dbReference type="RefSeq" id="WP_146852550.1">
    <property type="nucleotide sequence ID" value="NZ_BKAG01000031.1"/>
</dbReference>
<evidence type="ECO:0000256" key="1">
    <source>
        <dbReference type="ARBA" id="ARBA00008791"/>
    </source>
</evidence>
<dbReference type="OrthoDB" id="8547832at2"/>
<dbReference type="PANTHER" id="PTHR46268">
    <property type="entry name" value="STRESS RESPONSE PROTEIN NHAX"/>
    <property type="match status" value="1"/>
</dbReference>
<dbReference type="PANTHER" id="PTHR46268:SF27">
    <property type="entry name" value="UNIVERSAL STRESS PROTEIN RV2623"/>
    <property type="match status" value="1"/>
</dbReference>
<feature type="domain" description="UspA" evidence="4">
    <location>
        <begin position="1"/>
        <end position="140"/>
    </location>
</feature>
<reference evidence="5 6" key="1">
    <citation type="submission" date="2019-07" db="EMBL/GenBank/DDBJ databases">
        <title>Whole genome shotgun sequence of Brevifollis gellanilyticus NBRC 108608.</title>
        <authorList>
            <person name="Hosoyama A."/>
            <person name="Uohara A."/>
            <person name="Ohji S."/>
            <person name="Ichikawa N."/>
        </authorList>
    </citation>
    <scope>NUCLEOTIDE SEQUENCE [LARGE SCALE GENOMIC DNA]</scope>
    <source>
        <strain evidence="5 6">NBRC 108608</strain>
    </source>
</reference>
<dbReference type="CDD" id="cd00293">
    <property type="entry name" value="USP-like"/>
    <property type="match status" value="1"/>
</dbReference>
<dbReference type="AlphaFoldDB" id="A0A512MDQ9"/>
<dbReference type="Pfam" id="PF00582">
    <property type="entry name" value="Usp"/>
    <property type="match status" value="1"/>
</dbReference>
<dbReference type="InterPro" id="IPR006015">
    <property type="entry name" value="Universal_stress_UspA"/>
</dbReference>
<dbReference type="GO" id="GO:0005524">
    <property type="term" value="F:ATP binding"/>
    <property type="evidence" value="ECO:0007669"/>
    <property type="project" value="UniProtKB-KW"/>
</dbReference>
<dbReference type="SUPFAM" id="SSF52402">
    <property type="entry name" value="Adenine nucleotide alpha hydrolases-like"/>
    <property type="match status" value="1"/>
</dbReference>